<feature type="binding site" evidence="14">
    <location>
        <position position="353"/>
    </location>
    <ligand>
        <name>S-adenosyl-L-methionine</name>
        <dbReference type="ChEBI" id="CHEBI:59789"/>
    </ligand>
</feature>
<dbReference type="PRINTS" id="PR02008">
    <property type="entry name" value="RCMTFAMILY"/>
</dbReference>
<dbReference type="NCBIfam" id="TIGR00563">
    <property type="entry name" value="rsmB"/>
    <property type="match status" value="1"/>
</dbReference>
<dbReference type="InterPro" id="IPR004573">
    <property type="entry name" value="rRNA_ssu_MeTfrase_B"/>
</dbReference>
<feature type="active site" description="Nucleophile" evidence="14">
    <location>
        <position position="425"/>
    </location>
</feature>
<dbReference type="Gene3D" id="3.30.70.1170">
    <property type="entry name" value="Sun protein, domain 3"/>
    <property type="match status" value="1"/>
</dbReference>
<feature type="binding site" evidence="14">
    <location>
        <position position="372"/>
    </location>
    <ligand>
        <name>S-adenosyl-L-methionine</name>
        <dbReference type="ChEBI" id="CHEBI:59789"/>
    </ligand>
</feature>
<keyword evidence="5" id="KW-0963">Cytoplasm</keyword>
<evidence type="ECO:0000256" key="13">
    <source>
        <dbReference type="ARBA" id="ARBA00047283"/>
    </source>
</evidence>
<sequence>MTSSPSRRPAAPSGGKKRPASSGRRERPAASQAVHLSPDSLGFALDQAAHAVGAVRAGAALPAALTGAFAALPGEFAMTARGAVQDIAYRTMRRLGTVDWLIRQRVSKAPPPLVANLLACALALLIDDEAHAAYTPFTVVDQAVRAVAARREIAFAKGLVNAVLRGFLREREAALAAANADEVAHWNYPRWWLEAVRAAWPQQWQPILASGNVQGPLTLRVNARRASAADYVQRLAAENIAAAQIGEQAVKLAAPLPVDRIPGFMAGDVSVQDAGAQVAAQLLGVRDGMRVLDACAAPGGKSGHLLELADIDLIALESDATRAARIGENFARLGFAQDDPAHPQRRARIVVGDAGEPAAWHDGEGFDRILADVPCSASGIVRRHPDIRWLRRESDIAALAKEQRRIVEALWPLLKPGGELLYVTCSIFPEEGEAQARWFESTHADAVRLDAPGQLLPTASEARQHADAPAAVPDRTADHDGFFYARFQKR</sequence>
<keyword evidence="10 14" id="KW-0694">RNA-binding</keyword>
<dbReference type="InterPro" id="IPR006027">
    <property type="entry name" value="NusB_RsmB_TIM44"/>
</dbReference>
<dbReference type="AlphaFoldDB" id="A0A7Z2GEX8"/>
<organism evidence="17 18">
    <name type="scientific">Paraburkholderia acidisoli</name>
    <dbReference type="NCBI Taxonomy" id="2571748"/>
    <lineage>
        <taxon>Bacteria</taxon>
        <taxon>Pseudomonadati</taxon>
        <taxon>Pseudomonadota</taxon>
        <taxon>Betaproteobacteria</taxon>
        <taxon>Burkholderiales</taxon>
        <taxon>Burkholderiaceae</taxon>
        <taxon>Paraburkholderia</taxon>
    </lineage>
</organism>
<dbReference type="InterPro" id="IPR018314">
    <property type="entry name" value="RsmB/NOL1/NOP2-like_CS"/>
</dbReference>
<dbReference type="InterPro" id="IPR001678">
    <property type="entry name" value="MeTrfase_RsmB-F_NOP2_dom"/>
</dbReference>
<dbReference type="InterPro" id="IPR049560">
    <property type="entry name" value="MeTrfase_RsmB-F_NOP2_cat"/>
</dbReference>
<keyword evidence="18" id="KW-1185">Reference proteome</keyword>
<evidence type="ECO:0000256" key="3">
    <source>
        <dbReference type="ARBA" id="ARBA00007494"/>
    </source>
</evidence>
<dbReference type="Pfam" id="PF01029">
    <property type="entry name" value="NusB"/>
    <property type="match status" value="1"/>
</dbReference>
<evidence type="ECO:0000256" key="2">
    <source>
        <dbReference type="ARBA" id="ARBA00004496"/>
    </source>
</evidence>
<evidence type="ECO:0000256" key="14">
    <source>
        <dbReference type="PROSITE-ProRule" id="PRU01023"/>
    </source>
</evidence>
<dbReference type="Gene3D" id="1.10.940.10">
    <property type="entry name" value="NusB-like"/>
    <property type="match status" value="1"/>
</dbReference>
<dbReference type="PROSITE" id="PS51686">
    <property type="entry name" value="SAM_MT_RSMB_NOP"/>
    <property type="match status" value="1"/>
</dbReference>
<keyword evidence="8 14" id="KW-0808">Transferase</keyword>
<evidence type="ECO:0000256" key="1">
    <source>
        <dbReference type="ARBA" id="ARBA00002724"/>
    </source>
</evidence>
<dbReference type="Gene3D" id="3.40.50.150">
    <property type="entry name" value="Vaccinia Virus protein VP39"/>
    <property type="match status" value="1"/>
</dbReference>
<comment type="subcellular location">
    <subcellularLocation>
        <location evidence="2">Cytoplasm</location>
    </subcellularLocation>
</comment>
<dbReference type="KEGG" id="pacs:FAZ98_00130"/>
<evidence type="ECO:0000256" key="7">
    <source>
        <dbReference type="ARBA" id="ARBA00022603"/>
    </source>
</evidence>
<evidence type="ECO:0000259" key="16">
    <source>
        <dbReference type="PROSITE" id="PS51686"/>
    </source>
</evidence>
<evidence type="ECO:0000256" key="9">
    <source>
        <dbReference type="ARBA" id="ARBA00022691"/>
    </source>
</evidence>
<evidence type="ECO:0000256" key="5">
    <source>
        <dbReference type="ARBA" id="ARBA00022490"/>
    </source>
</evidence>
<dbReference type="Proteomes" id="UP000433577">
    <property type="component" value="Chromosome 1"/>
</dbReference>
<dbReference type="GO" id="GO:0006355">
    <property type="term" value="P:regulation of DNA-templated transcription"/>
    <property type="evidence" value="ECO:0007669"/>
    <property type="project" value="InterPro"/>
</dbReference>
<dbReference type="CDD" id="cd02440">
    <property type="entry name" value="AdoMet_MTases"/>
    <property type="match status" value="1"/>
</dbReference>
<dbReference type="PANTHER" id="PTHR22807">
    <property type="entry name" value="NOP2 YEAST -RELATED NOL1/NOP2/FMU SUN DOMAIN-CONTAINING"/>
    <property type="match status" value="1"/>
</dbReference>
<evidence type="ECO:0000256" key="10">
    <source>
        <dbReference type="ARBA" id="ARBA00022884"/>
    </source>
</evidence>
<dbReference type="InterPro" id="IPR023267">
    <property type="entry name" value="RCMT"/>
</dbReference>
<evidence type="ECO:0000256" key="12">
    <source>
        <dbReference type="ARBA" id="ARBA00031088"/>
    </source>
</evidence>
<comment type="similarity">
    <text evidence="3 14">Belongs to the class I-like SAM-binding methyltransferase superfamily. RsmB/NOP family.</text>
</comment>
<dbReference type="InterPro" id="IPR029063">
    <property type="entry name" value="SAM-dependent_MTases_sf"/>
</dbReference>
<dbReference type="SUPFAM" id="SSF48013">
    <property type="entry name" value="NusB-like"/>
    <property type="match status" value="1"/>
</dbReference>
<evidence type="ECO:0000256" key="11">
    <source>
        <dbReference type="ARBA" id="ARBA00030399"/>
    </source>
</evidence>
<feature type="region of interest" description="Disordered" evidence="15">
    <location>
        <begin position="1"/>
        <end position="31"/>
    </location>
</feature>
<comment type="catalytic activity">
    <reaction evidence="13">
        <text>cytidine(967) in 16S rRNA + S-adenosyl-L-methionine = 5-methylcytidine(967) in 16S rRNA + S-adenosyl-L-homocysteine + H(+)</text>
        <dbReference type="Rhea" id="RHEA:42748"/>
        <dbReference type="Rhea" id="RHEA-COMP:10219"/>
        <dbReference type="Rhea" id="RHEA-COMP:10220"/>
        <dbReference type="ChEBI" id="CHEBI:15378"/>
        <dbReference type="ChEBI" id="CHEBI:57856"/>
        <dbReference type="ChEBI" id="CHEBI:59789"/>
        <dbReference type="ChEBI" id="CHEBI:74483"/>
        <dbReference type="ChEBI" id="CHEBI:82748"/>
        <dbReference type="EC" id="2.1.1.176"/>
    </reaction>
</comment>
<evidence type="ECO:0000256" key="8">
    <source>
        <dbReference type="ARBA" id="ARBA00022679"/>
    </source>
</evidence>
<evidence type="ECO:0000256" key="15">
    <source>
        <dbReference type="SAM" id="MobiDB-lite"/>
    </source>
</evidence>
<reference evidence="17 18" key="1">
    <citation type="submission" date="2019-12" db="EMBL/GenBank/DDBJ databases">
        <title>Paraburkholderia acidiphila 7Q-K02 sp. nov and Paraburkholderia acidisoli DHF22 sp. nov., two strains isolated from forest soil.</title>
        <authorList>
            <person name="Gao Z."/>
            <person name="Qiu L."/>
        </authorList>
    </citation>
    <scope>NUCLEOTIDE SEQUENCE [LARGE SCALE GENOMIC DNA]</scope>
    <source>
        <strain evidence="17 18">DHF22</strain>
    </source>
</reference>
<keyword evidence="7 14" id="KW-0489">Methyltransferase</keyword>
<dbReference type="GO" id="GO:0008649">
    <property type="term" value="F:rRNA methyltransferase activity"/>
    <property type="evidence" value="ECO:0007669"/>
    <property type="project" value="InterPro"/>
</dbReference>
<feature type="domain" description="SAM-dependent MTase RsmB/NOP-type" evidence="16">
    <location>
        <begin position="207"/>
        <end position="490"/>
    </location>
</feature>
<dbReference type="SUPFAM" id="SSF53335">
    <property type="entry name" value="S-adenosyl-L-methionine-dependent methyltransferases"/>
    <property type="match status" value="1"/>
</dbReference>
<dbReference type="InterPro" id="IPR054728">
    <property type="entry name" value="RsmB-like_ferredoxin"/>
</dbReference>
<dbReference type="OrthoDB" id="9810297at2"/>
<dbReference type="Pfam" id="PF01189">
    <property type="entry name" value="Methyltr_RsmB-F"/>
    <property type="match status" value="1"/>
</dbReference>
<keyword evidence="9 14" id="KW-0949">S-adenosyl-L-methionine</keyword>
<protein>
    <recommendedName>
        <fullName evidence="4">16S rRNA (cytosine(967)-C(5))-methyltransferase</fullName>
        <ecNumber evidence="4">2.1.1.176</ecNumber>
    </recommendedName>
    <alternativeName>
        <fullName evidence="11">16S rRNA m5C967 methyltransferase</fullName>
    </alternativeName>
    <alternativeName>
        <fullName evidence="12">rRNA (cytosine-C(5)-)-methyltransferase RsmB</fullName>
    </alternativeName>
</protein>
<name>A0A7Z2GEX8_9BURK</name>
<dbReference type="EC" id="2.1.1.176" evidence="4"/>
<dbReference type="PROSITE" id="PS01153">
    <property type="entry name" value="NOL1_NOP2_SUN"/>
    <property type="match status" value="1"/>
</dbReference>
<evidence type="ECO:0000313" key="18">
    <source>
        <dbReference type="Proteomes" id="UP000433577"/>
    </source>
</evidence>
<feature type="binding site" evidence="14">
    <location>
        <begin position="295"/>
        <end position="301"/>
    </location>
    <ligand>
        <name>S-adenosyl-L-methionine</name>
        <dbReference type="ChEBI" id="CHEBI:59789"/>
    </ligand>
</feature>
<dbReference type="NCBIfam" id="NF008149">
    <property type="entry name" value="PRK10901.1"/>
    <property type="match status" value="1"/>
</dbReference>
<dbReference type="InterPro" id="IPR035926">
    <property type="entry name" value="NusB-like_sf"/>
</dbReference>
<feature type="compositionally biased region" description="Low complexity" evidence="15">
    <location>
        <begin position="1"/>
        <end position="13"/>
    </location>
</feature>
<comment type="function">
    <text evidence="1">Specifically methylates the cytosine at position 967 (m5C967) of 16S rRNA.</text>
</comment>
<accession>A0A7Z2GEX8</accession>
<dbReference type="RefSeq" id="WP_158947613.1">
    <property type="nucleotide sequence ID" value="NZ_CP046913.1"/>
</dbReference>
<dbReference type="PANTHER" id="PTHR22807:SF61">
    <property type="entry name" value="NOL1_NOP2_SUN FAMILY PROTEIN _ ANTITERMINATION NUSB DOMAIN-CONTAINING PROTEIN"/>
    <property type="match status" value="1"/>
</dbReference>
<evidence type="ECO:0000256" key="6">
    <source>
        <dbReference type="ARBA" id="ARBA00022552"/>
    </source>
</evidence>
<dbReference type="GO" id="GO:0003723">
    <property type="term" value="F:RNA binding"/>
    <property type="evidence" value="ECO:0007669"/>
    <property type="project" value="UniProtKB-UniRule"/>
</dbReference>
<evidence type="ECO:0000256" key="4">
    <source>
        <dbReference type="ARBA" id="ARBA00012140"/>
    </source>
</evidence>
<gene>
    <name evidence="17" type="primary">rsmB</name>
    <name evidence="17" type="ORF">FAZ98_00130</name>
</gene>
<dbReference type="EMBL" id="CP046913">
    <property type="protein sequence ID" value="QGZ60269.1"/>
    <property type="molecule type" value="Genomic_DNA"/>
</dbReference>
<dbReference type="Pfam" id="PF22458">
    <property type="entry name" value="RsmF-B_ferredox"/>
    <property type="match status" value="1"/>
</dbReference>
<proteinExistence type="inferred from homology"/>
<dbReference type="GO" id="GO:0005737">
    <property type="term" value="C:cytoplasm"/>
    <property type="evidence" value="ECO:0007669"/>
    <property type="project" value="UniProtKB-SubCell"/>
</dbReference>
<evidence type="ECO:0000313" key="17">
    <source>
        <dbReference type="EMBL" id="QGZ60269.1"/>
    </source>
</evidence>
<keyword evidence="6" id="KW-0698">rRNA processing</keyword>
<feature type="binding site" evidence="14">
    <location>
        <position position="317"/>
    </location>
    <ligand>
        <name>S-adenosyl-L-methionine</name>
        <dbReference type="ChEBI" id="CHEBI:59789"/>
    </ligand>
</feature>